<gene>
    <name evidence="12" type="ORF">PbJCM13498_12480</name>
</gene>
<evidence type="ECO:0000256" key="1">
    <source>
        <dbReference type="ARBA" id="ARBA00000448"/>
    </source>
</evidence>
<dbReference type="AlphaFoldDB" id="A0A5M4AWT5"/>
<evidence type="ECO:0000256" key="9">
    <source>
        <dbReference type="ARBA" id="ARBA00067498"/>
    </source>
</evidence>
<protein>
    <recommendedName>
        <fullName evidence="9">Periplasmic beta-glucosidase</fullName>
        <ecNumber evidence="4">3.2.1.21</ecNumber>
    </recommendedName>
</protein>
<comment type="subcellular location">
    <subcellularLocation>
        <location evidence="2">Periplasm</location>
    </subcellularLocation>
</comment>
<feature type="domain" description="Fibronectin type III-like" evidence="11">
    <location>
        <begin position="688"/>
        <end position="757"/>
    </location>
</feature>
<dbReference type="Pfam" id="PF01915">
    <property type="entry name" value="Glyco_hydro_3_C"/>
    <property type="match status" value="1"/>
</dbReference>
<dbReference type="Gene3D" id="2.60.40.10">
    <property type="entry name" value="Immunoglobulins"/>
    <property type="match status" value="1"/>
</dbReference>
<dbReference type="InterPro" id="IPR051915">
    <property type="entry name" value="Cellulose_Degrad_GH3"/>
</dbReference>
<evidence type="ECO:0000256" key="6">
    <source>
        <dbReference type="ARBA" id="ARBA00022764"/>
    </source>
</evidence>
<dbReference type="GO" id="GO:0008422">
    <property type="term" value="F:beta-glucosidase activity"/>
    <property type="evidence" value="ECO:0007669"/>
    <property type="project" value="UniProtKB-EC"/>
</dbReference>
<name>A0A5M4AWT5_9BACT</name>
<reference evidence="12 13" key="1">
    <citation type="submission" date="2019-10" db="EMBL/GenBank/DDBJ databases">
        <title>Prolixibacter strains distinguished by the presence of nitrate reductase genes were adept at nitrate-dependent anaerobic corrosion of metallic iron and carbon steel.</title>
        <authorList>
            <person name="Iino T."/>
            <person name="Shono N."/>
            <person name="Ito K."/>
            <person name="Nakamura R."/>
            <person name="Sueoka K."/>
            <person name="Harayama S."/>
            <person name="Ohkuma M."/>
        </authorList>
    </citation>
    <scope>NUCLEOTIDE SEQUENCE [LARGE SCALE GENOMIC DNA]</scope>
    <source>
        <strain evidence="12 13">JCM 13498</strain>
    </source>
</reference>
<dbReference type="PANTHER" id="PTHR30620">
    <property type="entry name" value="PERIPLASMIC BETA-GLUCOSIDASE-RELATED"/>
    <property type="match status" value="1"/>
</dbReference>
<keyword evidence="8 10" id="KW-0326">Glycosidase</keyword>
<dbReference type="InterPro" id="IPR036881">
    <property type="entry name" value="Glyco_hydro_3_C_sf"/>
</dbReference>
<sequence length="768" mass="83612">MVIKKLKIKHMKWSAILLLLFLALGNNLYALKPKANDEAIEKKVNELLSKMTLDEKIGQLNQYTSQWEMTGPAPQGASAQKQLQEIKSGAVGSMLNVVGAEATRKTQELAVKNSRLHIPLIFGYDVIHGFKTMFPIPLGEAASWEPELAKLSAHVAAVEASAAGLQWTFAPMMDISRDARWGRTMEGSGEDPYLGAEFAAARVHGFQGSDLSEDSTIAACAKHFAAYGFVESGRDYNTVDISEHTLRNTVLPPFEAAVKAGVATVMNSFNEIGGTPATASAHLQRDILKGQWGFKGFVVSDWNSIGELIPHGVAANKAEAAELAINAGSDMDMEGHCYITSLKKLVEEGKVKESLIDDAVRRILRVKFELGLFDDPYRYSNVEREKKEILSPEHLAAARKVARHSIVLLKNDNHLLPLKKKGQTIAVIGPLAADKDSPLGSWRAQAVTGSAVSLLEGVKAAVADKNSVEYTEGTALTVGPRTFTQELKFNTTDSSGFDAARQMAKKADVVVLAVGENCFQTGEGRSQTEIGMKGLQEQLMKAVYAANKNVVVVLMNGRPLVIDWMAEHVPAIVEAWHLGSEAGNAIADVLFGDYNPSGKLPVSFPRAVGQLPIYYNHKSTGRPDPTGTVFWSHYTDQKKTPLFPFGYGLSYTTFKYSPVKLSSHEMSMGGKLEVSVNVQNTGKVAGEEVVQLYIRDLVGSVSRPVKELKGFRKIALKPGESQKVTFTLTSDDLAFYGADLKKKAEPGDFKVFVGTNSDDVQENSFVLK</sequence>
<dbReference type="InterPro" id="IPR001764">
    <property type="entry name" value="Glyco_hydro_3_N"/>
</dbReference>
<dbReference type="Pfam" id="PF14310">
    <property type="entry name" value="Fn3-like"/>
    <property type="match status" value="1"/>
</dbReference>
<comment type="caution">
    <text evidence="12">The sequence shown here is derived from an EMBL/GenBank/DDBJ whole genome shotgun (WGS) entry which is preliminary data.</text>
</comment>
<evidence type="ECO:0000256" key="5">
    <source>
        <dbReference type="ARBA" id="ARBA00022729"/>
    </source>
</evidence>
<dbReference type="FunFam" id="2.60.40.10:FF:000495">
    <property type="entry name" value="Periplasmic beta-glucosidase"/>
    <property type="match status" value="1"/>
</dbReference>
<dbReference type="SUPFAM" id="SSF52279">
    <property type="entry name" value="Beta-D-glucan exohydrolase, C-terminal domain"/>
    <property type="match status" value="1"/>
</dbReference>
<evidence type="ECO:0000313" key="12">
    <source>
        <dbReference type="EMBL" id="GET32385.1"/>
    </source>
</evidence>
<dbReference type="GO" id="GO:0009251">
    <property type="term" value="P:glucan catabolic process"/>
    <property type="evidence" value="ECO:0007669"/>
    <property type="project" value="TreeGrafter"/>
</dbReference>
<keyword evidence="13" id="KW-1185">Reference proteome</keyword>
<dbReference type="InterPro" id="IPR019800">
    <property type="entry name" value="Glyco_hydro_3_AS"/>
</dbReference>
<dbReference type="InterPro" id="IPR013783">
    <property type="entry name" value="Ig-like_fold"/>
</dbReference>
<dbReference type="Gene3D" id="3.20.20.300">
    <property type="entry name" value="Glycoside hydrolase, family 3, N-terminal domain"/>
    <property type="match status" value="1"/>
</dbReference>
<evidence type="ECO:0000256" key="4">
    <source>
        <dbReference type="ARBA" id="ARBA00012744"/>
    </source>
</evidence>
<proteinExistence type="inferred from homology"/>
<evidence type="ECO:0000259" key="11">
    <source>
        <dbReference type="SMART" id="SM01217"/>
    </source>
</evidence>
<organism evidence="12 13">
    <name type="scientific">Prolixibacter bellariivorans</name>
    <dbReference type="NCBI Taxonomy" id="314319"/>
    <lineage>
        <taxon>Bacteria</taxon>
        <taxon>Pseudomonadati</taxon>
        <taxon>Bacteroidota</taxon>
        <taxon>Bacteroidia</taxon>
        <taxon>Marinilabiliales</taxon>
        <taxon>Prolixibacteraceae</taxon>
        <taxon>Prolixibacter</taxon>
    </lineage>
</organism>
<dbReference type="PANTHER" id="PTHR30620:SF16">
    <property type="entry name" value="LYSOSOMAL BETA GLUCOSIDASE"/>
    <property type="match status" value="1"/>
</dbReference>
<evidence type="ECO:0000256" key="8">
    <source>
        <dbReference type="ARBA" id="ARBA00023295"/>
    </source>
</evidence>
<dbReference type="InterPro" id="IPR002772">
    <property type="entry name" value="Glyco_hydro_3_C"/>
</dbReference>
<dbReference type="SMART" id="SM01217">
    <property type="entry name" value="Fn3_like"/>
    <property type="match status" value="1"/>
</dbReference>
<evidence type="ECO:0000256" key="10">
    <source>
        <dbReference type="RuleBase" id="RU361161"/>
    </source>
</evidence>
<dbReference type="InterPro" id="IPR017853">
    <property type="entry name" value="GH"/>
</dbReference>
<comment type="catalytic activity">
    <reaction evidence="1">
        <text>Hydrolysis of terminal, non-reducing beta-D-glucosyl residues with release of beta-D-glucose.</text>
        <dbReference type="EC" id="3.2.1.21"/>
    </reaction>
</comment>
<dbReference type="Gene3D" id="3.40.50.1700">
    <property type="entry name" value="Glycoside hydrolase family 3 C-terminal domain"/>
    <property type="match status" value="1"/>
</dbReference>
<dbReference type="PROSITE" id="PS00775">
    <property type="entry name" value="GLYCOSYL_HYDROL_F3"/>
    <property type="match status" value="1"/>
</dbReference>
<evidence type="ECO:0000313" key="13">
    <source>
        <dbReference type="Proteomes" id="UP000391834"/>
    </source>
</evidence>
<dbReference type="PRINTS" id="PR00133">
    <property type="entry name" value="GLHYDRLASE3"/>
</dbReference>
<dbReference type="FunFam" id="3.40.50.1700:FF:000004">
    <property type="entry name" value="Periplasmic beta-glucosidase"/>
    <property type="match status" value="1"/>
</dbReference>
<evidence type="ECO:0000256" key="7">
    <source>
        <dbReference type="ARBA" id="ARBA00022801"/>
    </source>
</evidence>
<dbReference type="FunFam" id="3.20.20.300:FF:000005">
    <property type="entry name" value="Periplasmic beta-glucosidase"/>
    <property type="match status" value="1"/>
</dbReference>
<dbReference type="NCBIfam" id="NF011678">
    <property type="entry name" value="PRK15098.1"/>
    <property type="match status" value="1"/>
</dbReference>
<dbReference type="EMBL" id="BLAX01000001">
    <property type="protein sequence ID" value="GET32385.1"/>
    <property type="molecule type" value="Genomic_DNA"/>
</dbReference>
<evidence type="ECO:0000256" key="2">
    <source>
        <dbReference type="ARBA" id="ARBA00004418"/>
    </source>
</evidence>
<dbReference type="GO" id="GO:0042597">
    <property type="term" value="C:periplasmic space"/>
    <property type="evidence" value="ECO:0007669"/>
    <property type="project" value="UniProtKB-SubCell"/>
</dbReference>
<dbReference type="SUPFAM" id="SSF51445">
    <property type="entry name" value="(Trans)glycosidases"/>
    <property type="match status" value="1"/>
</dbReference>
<dbReference type="InterPro" id="IPR036962">
    <property type="entry name" value="Glyco_hydro_3_N_sf"/>
</dbReference>
<keyword evidence="6" id="KW-0574">Periplasm</keyword>
<dbReference type="Proteomes" id="UP000391834">
    <property type="component" value="Unassembled WGS sequence"/>
</dbReference>
<keyword evidence="5" id="KW-0732">Signal</keyword>
<dbReference type="Pfam" id="PF00933">
    <property type="entry name" value="Glyco_hydro_3"/>
    <property type="match status" value="1"/>
</dbReference>
<evidence type="ECO:0000256" key="3">
    <source>
        <dbReference type="ARBA" id="ARBA00005336"/>
    </source>
</evidence>
<accession>A0A5M4AWT5</accession>
<comment type="similarity">
    <text evidence="3 10">Belongs to the glycosyl hydrolase 3 family.</text>
</comment>
<keyword evidence="7 10" id="KW-0378">Hydrolase</keyword>
<dbReference type="InterPro" id="IPR026891">
    <property type="entry name" value="Fn3-like"/>
</dbReference>
<dbReference type="EC" id="3.2.1.21" evidence="4"/>